<name>A0A8S0WIA3_CYCAE</name>
<gene>
    <name evidence="2" type="ORF">AAE3_LOCUS12450</name>
</gene>
<accession>A0A8S0WIA3</accession>
<evidence type="ECO:0000313" key="2">
    <source>
        <dbReference type="EMBL" id="CAA7270220.1"/>
    </source>
</evidence>
<organism evidence="2 3">
    <name type="scientific">Cyclocybe aegerita</name>
    <name type="common">Black poplar mushroom</name>
    <name type="synonym">Agrocybe aegerita</name>
    <dbReference type="NCBI Taxonomy" id="1973307"/>
    <lineage>
        <taxon>Eukaryota</taxon>
        <taxon>Fungi</taxon>
        <taxon>Dikarya</taxon>
        <taxon>Basidiomycota</taxon>
        <taxon>Agaricomycotina</taxon>
        <taxon>Agaricomycetes</taxon>
        <taxon>Agaricomycetidae</taxon>
        <taxon>Agaricales</taxon>
        <taxon>Agaricineae</taxon>
        <taxon>Bolbitiaceae</taxon>
        <taxon>Cyclocybe</taxon>
    </lineage>
</organism>
<feature type="compositionally biased region" description="Polar residues" evidence="1">
    <location>
        <begin position="240"/>
        <end position="249"/>
    </location>
</feature>
<protein>
    <submittedName>
        <fullName evidence="2">Uncharacterized protein</fullName>
    </submittedName>
</protein>
<dbReference type="OrthoDB" id="10656236at2759"/>
<feature type="compositionally biased region" description="Basic and acidic residues" evidence="1">
    <location>
        <begin position="136"/>
        <end position="159"/>
    </location>
</feature>
<dbReference type="AlphaFoldDB" id="A0A8S0WIA3"/>
<dbReference type="Proteomes" id="UP000467700">
    <property type="component" value="Unassembled WGS sequence"/>
</dbReference>
<comment type="caution">
    <text evidence="2">The sequence shown here is derived from an EMBL/GenBank/DDBJ whole genome shotgun (WGS) entry which is preliminary data.</text>
</comment>
<feature type="compositionally biased region" description="Basic and acidic residues" evidence="1">
    <location>
        <begin position="282"/>
        <end position="304"/>
    </location>
</feature>
<evidence type="ECO:0000313" key="3">
    <source>
        <dbReference type="Proteomes" id="UP000467700"/>
    </source>
</evidence>
<feature type="compositionally biased region" description="Acidic residues" evidence="1">
    <location>
        <begin position="251"/>
        <end position="260"/>
    </location>
</feature>
<evidence type="ECO:0000256" key="1">
    <source>
        <dbReference type="SAM" id="MobiDB-lite"/>
    </source>
</evidence>
<reference evidence="2 3" key="1">
    <citation type="submission" date="2020-01" db="EMBL/GenBank/DDBJ databases">
        <authorList>
            <person name="Gupta K D."/>
        </authorList>
    </citation>
    <scope>NUCLEOTIDE SEQUENCE [LARGE SCALE GENOMIC DNA]</scope>
</reference>
<dbReference type="EMBL" id="CACVBS010000087">
    <property type="protein sequence ID" value="CAA7270220.1"/>
    <property type="molecule type" value="Genomic_DNA"/>
</dbReference>
<feature type="region of interest" description="Disordered" evidence="1">
    <location>
        <begin position="238"/>
        <end position="312"/>
    </location>
</feature>
<feature type="region of interest" description="Disordered" evidence="1">
    <location>
        <begin position="97"/>
        <end position="170"/>
    </location>
</feature>
<keyword evidence="3" id="KW-1185">Reference proteome</keyword>
<sequence>MLLRRSSVKVGSLAYRPDVIKRSTTTKAFRIITTRKSNKIMSQTEIPTEQTTTIATGYVVGGGNVDDKGSTTAVVSVEETRTTTAISASVATAPEKTTIIDDSMYGKEESDSDDEAPPTWDGGLPRAKIRAPTVGGDKKDDKKGGKDEKKDNQGGKNDEGSQTGDVKYKALRRRSIPNSSLTMPGASDITVIQTTTTVTTADVVEAATVDEKRPNVVGGAVFTSETTTIVATSALVEIPEQTTPISGPNSDEGESDDEEPVWLGGMPRGKLAQNAVGPRSNKKGDKKDDKKDDKKGDKRDDKKGASGKGSNK</sequence>
<proteinExistence type="predicted"/>